<sequence>MTSFYLNDEPIEHESLKSSEQQLREFEREWLLPAIGLVLLCIGFTVQLIGTVFL</sequence>
<keyword evidence="1" id="KW-0812">Transmembrane</keyword>
<reference evidence="2 3" key="1">
    <citation type="submission" date="2016-10" db="EMBL/GenBank/DDBJ databases">
        <authorList>
            <person name="de Groot N.N."/>
        </authorList>
    </citation>
    <scope>NUCLEOTIDE SEQUENCE [LARGE SCALE GENOMIC DNA]</scope>
    <source>
        <strain evidence="2 3">CDM_5</strain>
    </source>
</reference>
<keyword evidence="1" id="KW-1133">Transmembrane helix</keyword>
<feature type="transmembrane region" description="Helical" evidence="1">
    <location>
        <begin position="30"/>
        <end position="53"/>
    </location>
</feature>
<gene>
    <name evidence="2" type="ORF">SAMN04488691_1212</name>
</gene>
<organism evidence="2 3">
    <name type="scientific">Haloferax larsenii</name>
    <dbReference type="NCBI Taxonomy" id="302484"/>
    <lineage>
        <taxon>Archaea</taxon>
        <taxon>Methanobacteriati</taxon>
        <taxon>Methanobacteriota</taxon>
        <taxon>Stenosarchaea group</taxon>
        <taxon>Halobacteria</taxon>
        <taxon>Halobacteriales</taxon>
        <taxon>Haloferacaceae</taxon>
        <taxon>Haloferax</taxon>
    </lineage>
</organism>
<dbReference type="EMBL" id="FOAD01000021">
    <property type="protein sequence ID" value="SEM07204.1"/>
    <property type="molecule type" value="Genomic_DNA"/>
</dbReference>
<keyword evidence="1" id="KW-0472">Membrane</keyword>
<evidence type="ECO:0000313" key="2">
    <source>
        <dbReference type="EMBL" id="SEM07204.1"/>
    </source>
</evidence>
<name>A0A1H7VDS2_HALLR</name>
<accession>A0A1H7VDS2</accession>
<protein>
    <submittedName>
        <fullName evidence="2">Uncharacterized protein</fullName>
    </submittedName>
</protein>
<evidence type="ECO:0000313" key="3">
    <source>
        <dbReference type="Proteomes" id="UP000183894"/>
    </source>
</evidence>
<proteinExistence type="predicted"/>
<evidence type="ECO:0000256" key="1">
    <source>
        <dbReference type="SAM" id="Phobius"/>
    </source>
</evidence>
<dbReference type="Proteomes" id="UP000183894">
    <property type="component" value="Unassembled WGS sequence"/>
</dbReference>
<dbReference type="AlphaFoldDB" id="A0A1H7VDS2"/>